<evidence type="ECO:0000259" key="7">
    <source>
        <dbReference type="Pfam" id="PF14322"/>
    </source>
</evidence>
<comment type="similarity">
    <text evidence="2">Belongs to the SusD family.</text>
</comment>
<evidence type="ECO:0000256" key="3">
    <source>
        <dbReference type="ARBA" id="ARBA00022729"/>
    </source>
</evidence>
<reference evidence="8 9" key="1">
    <citation type="submission" date="2018-09" db="EMBL/GenBank/DDBJ databases">
        <title>Genomic Encyclopedia of Archaeal and Bacterial Type Strains, Phase II (KMG-II): from individual species to whole genera.</title>
        <authorList>
            <person name="Goeker M."/>
        </authorList>
    </citation>
    <scope>NUCLEOTIDE SEQUENCE [LARGE SCALE GENOMIC DNA]</scope>
    <source>
        <strain evidence="8 9">DSM 27148</strain>
    </source>
</reference>
<dbReference type="RefSeq" id="WP_120272199.1">
    <property type="nucleotide sequence ID" value="NZ_RAPN01000001.1"/>
</dbReference>
<proteinExistence type="inferred from homology"/>
<organism evidence="8 9">
    <name type="scientific">Mangrovibacterium diazotrophicum</name>
    <dbReference type="NCBI Taxonomy" id="1261403"/>
    <lineage>
        <taxon>Bacteria</taxon>
        <taxon>Pseudomonadati</taxon>
        <taxon>Bacteroidota</taxon>
        <taxon>Bacteroidia</taxon>
        <taxon>Marinilabiliales</taxon>
        <taxon>Prolixibacteraceae</taxon>
        <taxon>Mangrovibacterium</taxon>
    </lineage>
</organism>
<keyword evidence="9" id="KW-1185">Reference proteome</keyword>
<keyword evidence="3" id="KW-0732">Signal</keyword>
<name>A0A419W5Y6_9BACT</name>
<dbReference type="CDD" id="cd08977">
    <property type="entry name" value="SusD"/>
    <property type="match status" value="1"/>
</dbReference>
<evidence type="ECO:0000256" key="5">
    <source>
        <dbReference type="ARBA" id="ARBA00023237"/>
    </source>
</evidence>
<dbReference type="Gene3D" id="1.25.40.390">
    <property type="match status" value="2"/>
</dbReference>
<evidence type="ECO:0000259" key="6">
    <source>
        <dbReference type="Pfam" id="PF07980"/>
    </source>
</evidence>
<dbReference type="PROSITE" id="PS51257">
    <property type="entry name" value="PROKAR_LIPOPROTEIN"/>
    <property type="match status" value="1"/>
</dbReference>
<feature type="domain" description="RagB/SusD" evidence="6">
    <location>
        <begin position="337"/>
        <end position="458"/>
    </location>
</feature>
<dbReference type="SUPFAM" id="SSF48452">
    <property type="entry name" value="TPR-like"/>
    <property type="match status" value="1"/>
</dbReference>
<evidence type="ECO:0000313" key="9">
    <source>
        <dbReference type="Proteomes" id="UP000283387"/>
    </source>
</evidence>
<keyword evidence="4" id="KW-0472">Membrane</keyword>
<dbReference type="Proteomes" id="UP000283387">
    <property type="component" value="Unassembled WGS sequence"/>
</dbReference>
<dbReference type="EMBL" id="RAPN01000001">
    <property type="protein sequence ID" value="RKD90830.1"/>
    <property type="molecule type" value="Genomic_DNA"/>
</dbReference>
<comment type="subcellular location">
    <subcellularLocation>
        <location evidence="1">Cell outer membrane</location>
    </subcellularLocation>
</comment>
<accession>A0A419W5Y6</accession>
<dbReference type="InterPro" id="IPR011990">
    <property type="entry name" value="TPR-like_helical_dom_sf"/>
</dbReference>
<protein>
    <submittedName>
        <fullName evidence="8">SusD-like starch-binding protein associating with outer membrane</fullName>
    </submittedName>
</protein>
<sequence>MKKNKYMAIVPAVFLVFLLSSCDKYLDIEPKGQQLLETVEDYDLWLDNETLHFSGIIELSYFADHRDYYDIDDDINTIYERAYVWADQLTDNTNSSPIWSEAYSKIYYYNAVIQDVDDATEGTDAERESLKAEALLGRALIYLDLTNLYGKVYNEETASEDLAVPFVTSVDVTEATPDRSTVQKMYDHILTDITDALPGLPDDNSTNRYRGSTAAGYALLARTYLYMGNYTLAEENAQLALDNGPNEIYVLDEGNISDLLRRRDAILSRRPKNASSSATGITPSLSLLQAYDTTDLRLSFRYEGYSDYSFTTRGQVSYDPLGVETGVNFYSNWGIDVAEMYLIIAEADARNNKLTEACDNLNTVREKRFEADDFVAFESVDQEEVLEKVLLERELEFPFSGLRWFDMRRMAAEGRMETVYRYNAAEELISTLEPTGDRYVLQVPNQILSFNPGWTQNP</sequence>
<gene>
    <name evidence="8" type="ORF">BC643_1174</name>
</gene>
<evidence type="ECO:0000313" key="8">
    <source>
        <dbReference type="EMBL" id="RKD90830.1"/>
    </source>
</evidence>
<dbReference type="GO" id="GO:0009279">
    <property type="term" value="C:cell outer membrane"/>
    <property type="evidence" value="ECO:0007669"/>
    <property type="project" value="UniProtKB-SubCell"/>
</dbReference>
<evidence type="ECO:0000256" key="1">
    <source>
        <dbReference type="ARBA" id="ARBA00004442"/>
    </source>
</evidence>
<evidence type="ECO:0000256" key="4">
    <source>
        <dbReference type="ARBA" id="ARBA00023136"/>
    </source>
</evidence>
<dbReference type="OrthoDB" id="729505at2"/>
<feature type="domain" description="SusD-like N-terminal" evidence="7">
    <location>
        <begin position="24"/>
        <end position="225"/>
    </location>
</feature>
<dbReference type="InterPro" id="IPR012944">
    <property type="entry name" value="SusD_RagB_dom"/>
</dbReference>
<comment type="caution">
    <text evidence="8">The sequence shown here is derived from an EMBL/GenBank/DDBJ whole genome shotgun (WGS) entry which is preliminary data.</text>
</comment>
<dbReference type="InterPro" id="IPR033985">
    <property type="entry name" value="SusD-like_N"/>
</dbReference>
<dbReference type="Pfam" id="PF14322">
    <property type="entry name" value="SusD-like_3"/>
    <property type="match status" value="1"/>
</dbReference>
<keyword evidence="5" id="KW-0998">Cell outer membrane</keyword>
<dbReference type="AlphaFoldDB" id="A0A419W5Y6"/>
<evidence type="ECO:0000256" key="2">
    <source>
        <dbReference type="ARBA" id="ARBA00006275"/>
    </source>
</evidence>
<dbReference type="Pfam" id="PF07980">
    <property type="entry name" value="SusD_RagB"/>
    <property type="match status" value="1"/>
</dbReference>